<dbReference type="Proteomes" id="UP001165121">
    <property type="component" value="Unassembled WGS sequence"/>
</dbReference>
<protein>
    <submittedName>
        <fullName evidence="3">Unnamed protein product</fullName>
    </submittedName>
</protein>
<dbReference type="EMBL" id="BSXT01004695">
    <property type="protein sequence ID" value="GMF58624.1"/>
    <property type="molecule type" value="Genomic_DNA"/>
</dbReference>
<dbReference type="OrthoDB" id="110718at2759"/>
<evidence type="ECO:0000256" key="2">
    <source>
        <dbReference type="SAM" id="SignalP"/>
    </source>
</evidence>
<proteinExistence type="predicted"/>
<feature type="chain" id="PRO_5040919751" evidence="2">
    <location>
        <begin position="17"/>
        <end position="630"/>
    </location>
</feature>
<feature type="signal peptide" evidence="2">
    <location>
        <begin position="1"/>
        <end position="16"/>
    </location>
</feature>
<organism evidence="3 4">
    <name type="scientific">Phytophthora fragariaefolia</name>
    <dbReference type="NCBI Taxonomy" id="1490495"/>
    <lineage>
        <taxon>Eukaryota</taxon>
        <taxon>Sar</taxon>
        <taxon>Stramenopiles</taxon>
        <taxon>Oomycota</taxon>
        <taxon>Peronosporomycetes</taxon>
        <taxon>Peronosporales</taxon>
        <taxon>Peronosporaceae</taxon>
        <taxon>Phytophthora</taxon>
    </lineage>
</organism>
<feature type="region of interest" description="Disordered" evidence="1">
    <location>
        <begin position="67"/>
        <end position="108"/>
    </location>
</feature>
<feature type="compositionally biased region" description="Acidic residues" evidence="1">
    <location>
        <begin position="90"/>
        <end position="107"/>
    </location>
</feature>
<dbReference type="AlphaFoldDB" id="A0A9W7D4A5"/>
<gene>
    <name evidence="3" type="ORF">Pfra01_002523600</name>
</gene>
<comment type="caution">
    <text evidence="3">The sequence shown here is derived from an EMBL/GenBank/DDBJ whole genome shotgun (WGS) entry which is preliminary data.</text>
</comment>
<keyword evidence="2" id="KW-0732">Signal</keyword>
<accession>A0A9W7D4A5</accession>
<evidence type="ECO:0000313" key="4">
    <source>
        <dbReference type="Proteomes" id="UP001165121"/>
    </source>
</evidence>
<name>A0A9W7D4A5_9STRA</name>
<feature type="compositionally biased region" description="Polar residues" evidence="1">
    <location>
        <begin position="67"/>
        <end position="78"/>
    </location>
</feature>
<evidence type="ECO:0000313" key="3">
    <source>
        <dbReference type="EMBL" id="GMF58624.1"/>
    </source>
</evidence>
<sequence>MLKVAVLLAAVSPGWAASAVTFSAEKDATPLATVVPAKYYFNGLFITSTNDNEGFAGSLENVTGTINRETAPLSNLRSGGNEAREHDRDDSDDNSDDESDADSEDNSDMVSTVAAKAIFGSMNAALKFGSVLNATSTIESTYVNWVGSALDTSISSACWRKTHIAKTCPAGFEKKLGVCWMQCPYSYPVECGLECIRQNDDCALAVMSKVAVVVQTALALSSWGVYGDMTKWPKRIQRAIKCSKYMISLTKALIKYIRYIKVYNPEASQDKLLAILYQSDNVIIDIPVTISYCMGEKVSDEIKFADSVLTTAEYALREIISNGAAIVSSWDKFTSFMKNITLGETTSSLSNADITSLKTALESNSTCSFDMKRLLDRTWLTVAELRNLNPGISEDDVRVIMSHSSLVLQDIPIATNNCMSELIAESDEATAYIRRGTLRKTFAAIVDDLISSGTSSNGTFLSAKEYAFKIADRAMGFYAIWDEWYVSSVVSEFFQPICGPTELVGEIDDGTAKQALGMSIVQGAFNNSFGMWRRVGDGDVTITFNSKDSEDVTVNIKSGGDKMDEVSVPAGKVVTWKSNITMLEGKTLYLDRWRPGFLGLPGTGGGSLLLWIPRSTQGGNLHLTAVLNAG</sequence>
<keyword evidence="4" id="KW-1185">Reference proteome</keyword>
<reference evidence="3" key="1">
    <citation type="submission" date="2023-04" db="EMBL/GenBank/DDBJ databases">
        <title>Phytophthora fragariaefolia NBRC 109709.</title>
        <authorList>
            <person name="Ichikawa N."/>
            <person name="Sato H."/>
            <person name="Tonouchi N."/>
        </authorList>
    </citation>
    <scope>NUCLEOTIDE SEQUENCE</scope>
    <source>
        <strain evidence="3">NBRC 109709</strain>
    </source>
</reference>
<evidence type="ECO:0000256" key="1">
    <source>
        <dbReference type="SAM" id="MobiDB-lite"/>
    </source>
</evidence>